<accession>A0A1E7F1Y5</accession>
<keyword evidence="8" id="KW-1185">Reference proteome</keyword>
<dbReference type="SUPFAM" id="SSF52833">
    <property type="entry name" value="Thioredoxin-like"/>
    <property type="match status" value="1"/>
</dbReference>
<keyword evidence="2" id="KW-0575">Peroxidase</keyword>
<keyword evidence="5" id="KW-0732">Signal</keyword>
<evidence type="ECO:0000259" key="6">
    <source>
        <dbReference type="Pfam" id="PF08534"/>
    </source>
</evidence>
<gene>
    <name evidence="7" type="ORF">FRACYDRAFT_244384</name>
</gene>
<dbReference type="GO" id="GO:0034599">
    <property type="term" value="P:cellular response to oxidative stress"/>
    <property type="evidence" value="ECO:0007669"/>
    <property type="project" value="InterPro"/>
</dbReference>
<evidence type="ECO:0000256" key="3">
    <source>
        <dbReference type="ARBA" id="ARBA00022862"/>
    </source>
</evidence>
<evidence type="ECO:0000313" key="7">
    <source>
        <dbReference type="EMBL" id="OEU12124.1"/>
    </source>
</evidence>
<dbReference type="GO" id="GO:0008379">
    <property type="term" value="F:thioredoxin peroxidase activity"/>
    <property type="evidence" value="ECO:0007669"/>
    <property type="project" value="InterPro"/>
</dbReference>
<protein>
    <recommendedName>
        <fullName evidence="6">Redoxin domain-containing protein</fullName>
    </recommendedName>
</protein>
<dbReference type="Proteomes" id="UP000095751">
    <property type="component" value="Unassembled WGS sequence"/>
</dbReference>
<dbReference type="GO" id="GO:0005737">
    <property type="term" value="C:cytoplasm"/>
    <property type="evidence" value="ECO:0007669"/>
    <property type="project" value="TreeGrafter"/>
</dbReference>
<feature type="chain" id="PRO_5009192539" description="Redoxin domain-containing protein" evidence="5">
    <location>
        <begin position="27"/>
        <end position="201"/>
    </location>
</feature>
<dbReference type="Gene3D" id="3.40.30.10">
    <property type="entry name" value="Glutaredoxin"/>
    <property type="match status" value="1"/>
</dbReference>
<dbReference type="GO" id="GO:0042744">
    <property type="term" value="P:hydrogen peroxide catabolic process"/>
    <property type="evidence" value="ECO:0007669"/>
    <property type="project" value="TreeGrafter"/>
</dbReference>
<evidence type="ECO:0000313" key="8">
    <source>
        <dbReference type="Proteomes" id="UP000095751"/>
    </source>
</evidence>
<dbReference type="Pfam" id="PF08534">
    <property type="entry name" value="Redoxin"/>
    <property type="match status" value="1"/>
</dbReference>
<dbReference type="AlphaFoldDB" id="A0A1E7F1Y5"/>
<evidence type="ECO:0000256" key="2">
    <source>
        <dbReference type="ARBA" id="ARBA00022559"/>
    </source>
</evidence>
<dbReference type="InParanoid" id="A0A1E7F1Y5"/>
<dbReference type="InterPro" id="IPR037944">
    <property type="entry name" value="PRX5-like"/>
</dbReference>
<dbReference type="PANTHER" id="PTHR10430">
    <property type="entry name" value="PEROXIREDOXIN"/>
    <property type="match status" value="1"/>
</dbReference>
<sequence length="201" mass="21704">MKITSSSSFLVATAALLCCVATTTFAIEVGDNIPNDLTLHHGFPPAKISLDERFANKKVPGYLAKEQELKLLGVDDVIIYCVNDGAVMGAWAENQGVSQLSSELESDLDDSIIHLFGDPYGEVTESLDMELTAVGPKMVGLVQRCKRFALYVVNGKVEIKRIAEADNDPAGDDYPDVTLAESMIMAITEFNNKNDGGGEEL</sequence>
<dbReference type="OrthoDB" id="38511at2759"/>
<evidence type="ECO:0000256" key="4">
    <source>
        <dbReference type="ARBA" id="ARBA00023002"/>
    </source>
</evidence>
<reference evidence="7 8" key="1">
    <citation type="submission" date="2016-09" db="EMBL/GenBank/DDBJ databases">
        <title>Extensive genetic diversity and differential bi-allelic expression allows diatom success in the polar Southern Ocean.</title>
        <authorList>
            <consortium name="DOE Joint Genome Institute"/>
            <person name="Mock T."/>
            <person name="Otillar R.P."/>
            <person name="Strauss J."/>
            <person name="Dupont C."/>
            <person name="Frickenhaus S."/>
            <person name="Maumus F."/>
            <person name="Mcmullan M."/>
            <person name="Sanges R."/>
            <person name="Schmutz J."/>
            <person name="Toseland A."/>
            <person name="Valas R."/>
            <person name="Veluchamy A."/>
            <person name="Ward B.J."/>
            <person name="Allen A."/>
            <person name="Barry K."/>
            <person name="Falciatore A."/>
            <person name="Ferrante M."/>
            <person name="Fortunato A.E."/>
            <person name="Gloeckner G."/>
            <person name="Gruber A."/>
            <person name="Hipkin R."/>
            <person name="Janech M."/>
            <person name="Kroth P."/>
            <person name="Leese F."/>
            <person name="Lindquist E."/>
            <person name="Lyon B.R."/>
            <person name="Martin J."/>
            <person name="Mayer C."/>
            <person name="Parker M."/>
            <person name="Quesneville H."/>
            <person name="Raymond J."/>
            <person name="Uhlig C."/>
            <person name="Valentin K.U."/>
            <person name="Worden A.Z."/>
            <person name="Armbrust E.V."/>
            <person name="Bowler C."/>
            <person name="Green B."/>
            <person name="Moulton V."/>
            <person name="Van Oosterhout C."/>
            <person name="Grigoriev I."/>
        </authorList>
    </citation>
    <scope>NUCLEOTIDE SEQUENCE [LARGE SCALE GENOMIC DNA]</scope>
    <source>
        <strain evidence="7 8">CCMP1102</strain>
    </source>
</reference>
<dbReference type="InterPro" id="IPR013740">
    <property type="entry name" value="Redoxin"/>
</dbReference>
<dbReference type="GO" id="GO:0045454">
    <property type="term" value="P:cell redox homeostasis"/>
    <property type="evidence" value="ECO:0007669"/>
    <property type="project" value="TreeGrafter"/>
</dbReference>
<dbReference type="EMBL" id="KV784365">
    <property type="protein sequence ID" value="OEU12124.1"/>
    <property type="molecule type" value="Genomic_DNA"/>
</dbReference>
<feature type="signal peptide" evidence="5">
    <location>
        <begin position="1"/>
        <end position="26"/>
    </location>
</feature>
<proteinExistence type="inferred from homology"/>
<keyword evidence="3" id="KW-0049">Antioxidant</keyword>
<evidence type="ECO:0000256" key="1">
    <source>
        <dbReference type="ARBA" id="ARBA00010505"/>
    </source>
</evidence>
<feature type="domain" description="Redoxin" evidence="6">
    <location>
        <begin position="57"/>
        <end position="167"/>
    </location>
</feature>
<keyword evidence="4" id="KW-0560">Oxidoreductase</keyword>
<dbReference type="InterPro" id="IPR036249">
    <property type="entry name" value="Thioredoxin-like_sf"/>
</dbReference>
<name>A0A1E7F1Y5_9STRA</name>
<organism evidence="7 8">
    <name type="scientific">Fragilariopsis cylindrus CCMP1102</name>
    <dbReference type="NCBI Taxonomy" id="635003"/>
    <lineage>
        <taxon>Eukaryota</taxon>
        <taxon>Sar</taxon>
        <taxon>Stramenopiles</taxon>
        <taxon>Ochrophyta</taxon>
        <taxon>Bacillariophyta</taxon>
        <taxon>Bacillariophyceae</taxon>
        <taxon>Bacillariophycidae</taxon>
        <taxon>Bacillariales</taxon>
        <taxon>Bacillariaceae</taxon>
        <taxon>Fragilariopsis</taxon>
    </lineage>
</organism>
<comment type="similarity">
    <text evidence="1">Belongs to the peroxiredoxin family. Prx5 subfamily.</text>
</comment>
<evidence type="ECO:0000256" key="5">
    <source>
        <dbReference type="SAM" id="SignalP"/>
    </source>
</evidence>
<dbReference type="PANTHER" id="PTHR10430:SF16">
    <property type="entry name" value="PEROXIREDOXIN-5, MITOCHONDRIAL"/>
    <property type="match status" value="1"/>
</dbReference>
<dbReference type="KEGG" id="fcy:FRACYDRAFT_244384"/>